<dbReference type="InterPro" id="IPR029063">
    <property type="entry name" value="SAM-dependent_MTases_sf"/>
</dbReference>
<keyword evidence="2" id="KW-0808">Transferase</keyword>
<keyword evidence="2" id="KW-0489">Methyltransferase</keyword>
<dbReference type="OrthoDB" id="3763870at2"/>
<dbReference type="AlphaFoldDB" id="A0A5E5A1T8"/>
<dbReference type="EMBL" id="CABPSQ010000003">
    <property type="protein sequence ID" value="VVE66513.1"/>
    <property type="molecule type" value="Genomic_DNA"/>
</dbReference>
<dbReference type="SUPFAM" id="SSF53335">
    <property type="entry name" value="S-adenosyl-L-methionine-dependent methyltransferases"/>
    <property type="match status" value="1"/>
</dbReference>
<dbReference type="GO" id="GO:0008757">
    <property type="term" value="F:S-adenosylmethionine-dependent methyltransferase activity"/>
    <property type="evidence" value="ECO:0007669"/>
    <property type="project" value="InterPro"/>
</dbReference>
<feature type="domain" description="Methyltransferase type 11" evidence="1">
    <location>
        <begin position="102"/>
        <end position="195"/>
    </location>
</feature>
<name>A0A5E5A1T8_9BURK</name>
<evidence type="ECO:0000259" key="1">
    <source>
        <dbReference type="Pfam" id="PF08241"/>
    </source>
</evidence>
<dbReference type="InterPro" id="IPR013216">
    <property type="entry name" value="Methyltransf_11"/>
</dbReference>
<protein>
    <submittedName>
        <fullName evidence="2">Ubiquinone biosynthesis O-methyltransferase</fullName>
    </submittedName>
</protein>
<dbReference type="Proteomes" id="UP000414136">
    <property type="component" value="Unassembled WGS sequence"/>
</dbReference>
<keyword evidence="3" id="KW-1185">Reference proteome</keyword>
<accession>A0A5E5A1T8</accession>
<proteinExistence type="predicted"/>
<reference evidence="2 3" key="1">
    <citation type="submission" date="2019-08" db="EMBL/GenBank/DDBJ databases">
        <authorList>
            <person name="Peeters C."/>
        </authorList>
    </citation>
    <scope>NUCLEOTIDE SEQUENCE [LARGE SCALE GENOMIC DNA]</scope>
    <source>
        <strain evidence="2 3">LMG 31118</strain>
    </source>
</reference>
<sequence length="324" mass="35634">MSAYEHYVCPNCGSQAFSEQKKHAAERAEDADLKCNACEHTYAVINGIPRFVPRDNYATSFGYQWNIHRRSQLDSHTGLPISRDRVFGVTKWPERMEGQRVLEAGSGAGRFTEILVGTGASVFSFDYSTAVDANAANNGHAPNLNLFQGDIFNIPLARASFDKVMCLGVLQHTPDPAKAFESLAAMVRPGGELVVDAYTRSVISVLQWKYLLRPITMRMSPQTLYKVVATATPPLIPVTKLLRKLGGRAGARISPICEYSHLGLPDEINRDWAILDTFDMYSPAHDHPQSIADVSGWFSSAGFVEIDVGYGPNGVIGRGRRLEA</sequence>
<dbReference type="PANTHER" id="PTHR43861">
    <property type="entry name" value="TRANS-ACONITATE 2-METHYLTRANSFERASE-RELATED"/>
    <property type="match status" value="1"/>
</dbReference>
<evidence type="ECO:0000313" key="3">
    <source>
        <dbReference type="Proteomes" id="UP000414136"/>
    </source>
</evidence>
<organism evidence="2 3">
    <name type="scientific">Pandoraea captiosa</name>
    <dbReference type="NCBI Taxonomy" id="2508302"/>
    <lineage>
        <taxon>Bacteria</taxon>
        <taxon>Pseudomonadati</taxon>
        <taxon>Pseudomonadota</taxon>
        <taxon>Betaproteobacteria</taxon>
        <taxon>Burkholderiales</taxon>
        <taxon>Burkholderiaceae</taxon>
        <taxon>Pandoraea</taxon>
    </lineage>
</organism>
<dbReference type="GO" id="GO:0032259">
    <property type="term" value="P:methylation"/>
    <property type="evidence" value="ECO:0007669"/>
    <property type="project" value="UniProtKB-KW"/>
</dbReference>
<dbReference type="CDD" id="cd02440">
    <property type="entry name" value="AdoMet_MTases"/>
    <property type="match status" value="1"/>
</dbReference>
<dbReference type="Gene3D" id="3.40.50.150">
    <property type="entry name" value="Vaccinia Virus protein VP39"/>
    <property type="match status" value="1"/>
</dbReference>
<gene>
    <name evidence="2" type="primary">ubiG</name>
    <name evidence="2" type="ORF">PCA31118_02249</name>
</gene>
<evidence type="ECO:0000313" key="2">
    <source>
        <dbReference type="EMBL" id="VVE66513.1"/>
    </source>
</evidence>
<keyword evidence="2" id="KW-0830">Ubiquinone</keyword>
<dbReference type="Pfam" id="PF08241">
    <property type="entry name" value="Methyltransf_11"/>
    <property type="match status" value="1"/>
</dbReference>
<dbReference type="RefSeq" id="WP_150625315.1">
    <property type="nucleotide sequence ID" value="NZ_CABPSQ010000003.1"/>
</dbReference>